<dbReference type="GO" id="GO:0043565">
    <property type="term" value="F:sequence-specific DNA binding"/>
    <property type="evidence" value="ECO:0007669"/>
    <property type="project" value="TreeGrafter"/>
</dbReference>
<evidence type="ECO:0000256" key="4">
    <source>
        <dbReference type="ARBA" id="ARBA00057581"/>
    </source>
</evidence>
<dbReference type="Gene3D" id="2.40.250.10">
    <property type="entry name" value="Core binding factor, beta subunit"/>
    <property type="match status" value="1"/>
</dbReference>
<evidence type="ECO:0000313" key="6">
    <source>
        <dbReference type="EMBL" id="JAV29829.1"/>
    </source>
</evidence>
<name>A0A1Q3FQE6_CULTA</name>
<organism evidence="6">
    <name type="scientific">Culex tarsalis</name>
    <name type="common">Encephalitis mosquito</name>
    <dbReference type="NCBI Taxonomy" id="7177"/>
    <lineage>
        <taxon>Eukaryota</taxon>
        <taxon>Metazoa</taxon>
        <taxon>Ecdysozoa</taxon>
        <taxon>Arthropoda</taxon>
        <taxon>Hexapoda</taxon>
        <taxon>Insecta</taxon>
        <taxon>Pterygota</taxon>
        <taxon>Neoptera</taxon>
        <taxon>Endopterygota</taxon>
        <taxon>Diptera</taxon>
        <taxon>Nematocera</taxon>
        <taxon>Culicoidea</taxon>
        <taxon>Culicidae</taxon>
        <taxon>Culicinae</taxon>
        <taxon>Culicini</taxon>
        <taxon>Culex</taxon>
        <taxon>Culex</taxon>
    </lineage>
</organism>
<dbReference type="SUPFAM" id="SSF50723">
    <property type="entry name" value="Core binding factor beta, CBF"/>
    <property type="match status" value="1"/>
</dbReference>
<dbReference type="InterPro" id="IPR003417">
    <property type="entry name" value="CBF_beta"/>
</dbReference>
<evidence type="ECO:0000256" key="1">
    <source>
        <dbReference type="ARBA" id="ARBA00004123"/>
    </source>
</evidence>
<dbReference type="GO" id="GO:0003713">
    <property type="term" value="F:transcription coactivator activity"/>
    <property type="evidence" value="ECO:0007669"/>
    <property type="project" value="InterPro"/>
</dbReference>
<proteinExistence type="inferred from homology"/>
<comment type="similarity">
    <text evidence="3">Belongs to the CBF-beta family.</text>
</comment>
<reference evidence="6" key="1">
    <citation type="submission" date="2017-01" db="EMBL/GenBank/DDBJ databases">
        <title>A deep insight into the sialotranscriptome of adult male and female Cluex tarsalis mosquitoes.</title>
        <authorList>
            <person name="Ribeiro J.M."/>
            <person name="Moreira F."/>
            <person name="Bernard K.A."/>
            <person name="Calvo E."/>
        </authorList>
    </citation>
    <scope>NUCLEOTIDE SEQUENCE</scope>
    <source>
        <strain evidence="6">Kern County</strain>
        <tissue evidence="6">Salivary glands</tissue>
    </source>
</reference>
<dbReference type="GO" id="GO:0035206">
    <property type="term" value="P:regulation of hemocyte proliferation"/>
    <property type="evidence" value="ECO:0007669"/>
    <property type="project" value="UniProtKB-ARBA"/>
</dbReference>
<dbReference type="PANTHER" id="PTHR10276">
    <property type="entry name" value="CORE-BINDING FACTOR, BETA SUBUNIT"/>
    <property type="match status" value="1"/>
</dbReference>
<evidence type="ECO:0000256" key="2">
    <source>
        <dbReference type="ARBA" id="ARBA00023242"/>
    </source>
</evidence>
<dbReference type="Pfam" id="PF02312">
    <property type="entry name" value="CBF_beta"/>
    <property type="match status" value="1"/>
</dbReference>
<dbReference type="FunFam" id="2.40.250.10:FF:000001">
    <property type="entry name" value="Core-binding factor subunit beta"/>
    <property type="match status" value="1"/>
</dbReference>
<feature type="coiled-coil region" evidence="5">
    <location>
        <begin position="174"/>
        <end position="201"/>
    </location>
</feature>
<dbReference type="InterPro" id="IPR036552">
    <property type="entry name" value="CBF_bsu_sf"/>
</dbReference>
<protein>
    <submittedName>
        <fullName evidence="6">Putative transcription factor cbf beta subunit</fullName>
    </submittedName>
</protein>
<keyword evidence="2" id="KW-0539">Nucleus</keyword>
<dbReference type="PANTHER" id="PTHR10276:SF3">
    <property type="entry name" value="CORE-BINDING FACTOR SUBUNIT BETA"/>
    <property type="match status" value="1"/>
</dbReference>
<dbReference type="GO" id="GO:0006357">
    <property type="term" value="P:regulation of transcription by RNA polymerase II"/>
    <property type="evidence" value="ECO:0007669"/>
    <property type="project" value="TreeGrafter"/>
</dbReference>
<dbReference type="EMBL" id="GFDL01005216">
    <property type="protein sequence ID" value="JAV29829.1"/>
    <property type="molecule type" value="Transcribed_RNA"/>
</dbReference>
<comment type="function">
    <text evidence="4">Regulates the DNA-binding properties of Runt.</text>
</comment>
<evidence type="ECO:0000256" key="5">
    <source>
        <dbReference type="SAM" id="Coils"/>
    </source>
</evidence>
<comment type="subcellular location">
    <subcellularLocation>
        <location evidence="1">Nucleus</location>
    </subcellularLocation>
</comment>
<dbReference type="GO" id="GO:0016513">
    <property type="term" value="C:core-binding factor complex"/>
    <property type="evidence" value="ECO:0007669"/>
    <property type="project" value="TreeGrafter"/>
</dbReference>
<dbReference type="AlphaFoldDB" id="A0A1Q3FQE6"/>
<accession>A0A1Q3FQE6</accession>
<keyword evidence="5" id="KW-0175">Coiled coil</keyword>
<sequence>MMNDPAALGMIPFDTIGLYEQPKPRFIFKMPRVVPDQKNKFETDDLFKKLSRDSEVRFTGFRDRPIEERRGRFRAGCCEGHTEVSFAATGINLQLMFNPNHGLYHHPHHHHHHHPVHLGIEKECDFDKEHGKVHIKSHLIMNGVCVRFRGWLDMERLDGIGCLELDEKRAAQEDAILREQLDRYNQRLRDFEDKQRTYQRTTQDEFEQMRRNAGSGIGVGVGTGGTGMWRR</sequence>
<evidence type="ECO:0000256" key="3">
    <source>
        <dbReference type="ARBA" id="ARBA00025734"/>
    </source>
</evidence>